<dbReference type="EMBL" id="DF967972">
    <property type="protein sequence ID" value="GAP12614.1"/>
    <property type="molecule type" value="Genomic_DNA"/>
</dbReference>
<evidence type="ECO:0000313" key="2">
    <source>
        <dbReference type="EMBL" id="GAP12614.1"/>
    </source>
</evidence>
<feature type="transmembrane region" description="Helical" evidence="1">
    <location>
        <begin position="146"/>
        <end position="165"/>
    </location>
</feature>
<accession>A0A0S7BE01</accession>
<feature type="transmembrane region" description="Helical" evidence="1">
    <location>
        <begin position="171"/>
        <end position="189"/>
    </location>
</feature>
<gene>
    <name evidence="2" type="ORF">LARV_00350</name>
</gene>
<protein>
    <submittedName>
        <fullName evidence="2">Uncharacterized protein</fullName>
    </submittedName>
</protein>
<name>A0A0S7BE01_9CHLR</name>
<evidence type="ECO:0000313" key="3">
    <source>
        <dbReference type="Proteomes" id="UP000055060"/>
    </source>
</evidence>
<feature type="transmembrane region" description="Helical" evidence="1">
    <location>
        <begin position="71"/>
        <end position="96"/>
    </location>
</feature>
<keyword evidence="1" id="KW-0812">Transmembrane</keyword>
<proteinExistence type="predicted"/>
<evidence type="ECO:0000256" key="1">
    <source>
        <dbReference type="SAM" id="Phobius"/>
    </source>
</evidence>
<feature type="transmembrane region" description="Helical" evidence="1">
    <location>
        <begin position="116"/>
        <end position="134"/>
    </location>
</feature>
<reference evidence="2" key="1">
    <citation type="submission" date="2015-07" db="EMBL/GenBank/DDBJ databases">
        <title>Draft Genome Sequences of Anaerolinea thermolimosa IMO-1, Bellilinea caldifistulae GOMI-1, Leptolinea tardivitalis YMTK-2, Levilinea saccharolytica KIBI-1,Longilinea arvoryzae KOME-1, Previously Described as Members of the Anaerolineaceae (Chloroflexi).</title>
        <authorList>
            <person name="Sekiguchi Y."/>
            <person name="Ohashi A."/>
            <person name="Matsuura N."/>
            <person name="Tourlousse M.D."/>
        </authorList>
    </citation>
    <scope>NUCLEOTIDE SEQUENCE [LARGE SCALE GENOMIC DNA]</scope>
    <source>
        <strain evidence="2">KOME-1</strain>
    </source>
</reference>
<keyword evidence="1" id="KW-0472">Membrane</keyword>
<organism evidence="2">
    <name type="scientific">Longilinea arvoryzae</name>
    <dbReference type="NCBI Taxonomy" id="360412"/>
    <lineage>
        <taxon>Bacteria</taxon>
        <taxon>Bacillati</taxon>
        <taxon>Chloroflexota</taxon>
        <taxon>Anaerolineae</taxon>
        <taxon>Anaerolineales</taxon>
        <taxon>Anaerolineaceae</taxon>
        <taxon>Longilinea</taxon>
    </lineage>
</organism>
<keyword evidence="1" id="KW-1133">Transmembrane helix</keyword>
<dbReference type="OrthoDB" id="3469491at2"/>
<dbReference type="STRING" id="360412.LARV_00350"/>
<feature type="transmembrane region" description="Helical" evidence="1">
    <location>
        <begin position="201"/>
        <end position="223"/>
    </location>
</feature>
<sequence length="233" mass="26146">MKRLYLLSLIFAVLFALFILLPPLLSTPFGEFPLMKTADVVDLFTPLVLMPFYWLLFEVKSDSLPGRREVLVFMVFAALWVLGQGMHLAANSIGHLVPENPTGDLYRLTYYYDERLGHQLWHGGILLMMFLLLYRQWCYPFAGESGGPAPGIIGGIVYGITFFLAGIEGGTVGLGFTAAILVTAFALIWGRRQFRHQPLLVFFFVACVAFILLFIGWGIYWGGWPEPSKVGLL</sequence>
<keyword evidence="3" id="KW-1185">Reference proteome</keyword>
<dbReference type="RefSeq" id="WP_075072024.1">
    <property type="nucleotide sequence ID" value="NZ_DF967972.1"/>
</dbReference>
<dbReference type="AlphaFoldDB" id="A0A0S7BE01"/>
<feature type="transmembrane region" description="Helical" evidence="1">
    <location>
        <begin position="42"/>
        <end position="59"/>
    </location>
</feature>
<dbReference type="Proteomes" id="UP000055060">
    <property type="component" value="Unassembled WGS sequence"/>
</dbReference>